<dbReference type="RefSeq" id="WP_125323312.1">
    <property type="nucleotide sequence ID" value="NZ_AP024890.1"/>
</dbReference>
<name>A0A427TVZ4_9VIBR</name>
<keyword evidence="3" id="KW-1185">Reference proteome</keyword>
<dbReference type="GO" id="GO:0016740">
    <property type="term" value="F:transferase activity"/>
    <property type="evidence" value="ECO:0007669"/>
    <property type="project" value="UniProtKB-KW"/>
</dbReference>
<dbReference type="Gene3D" id="3.30.460.10">
    <property type="entry name" value="Beta Polymerase, domain 2"/>
    <property type="match status" value="1"/>
</dbReference>
<evidence type="ECO:0000313" key="2">
    <source>
        <dbReference type="EMBL" id="RSD28564.1"/>
    </source>
</evidence>
<feature type="compositionally biased region" description="Low complexity" evidence="1">
    <location>
        <begin position="39"/>
        <end position="49"/>
    </location>
</feature>
<dbReference type="EMBL" id="RSFA01000149">
    <property type="protein sequence ID" value="RSD28564.1"/>
    <property type="molecule type" value="Genomic_DNA"/>
</dbReference>
<comment type="caution">
    <text evidence="2">The sequence shown here is derived from an EMBL/GenBank/DDBJ whole genome shotgun (WGS) entry which is preliminary data.</text>
</comment>
<feature type="compositionally biased region" description="Polar residues" evidence="1">
    <location>
        <begin position="57"/>
        <end position="75"/>
    </location>
</feature>
<evidence type="ECO:0000256" key="1">
    <source>
        <dbReference type="SAM" id="MobiDB-lite"/>
    </source>
</evidence>
<dbReference type="Proteomes" id="UP000269041">
    <property type="component" value="Unassembled WGS sequence"/>
</dbReference>
<feature type="compositionally biased region" description="Polar residues" evidence="1">
    <location>
        <begin position="1"/>
        <end position="15"/>
    </location>
</feature>
<dbReference type="OrthoDB" id="1429691at2"/>
<dbReference type="AlphaFoldDB" id="A0A427TVZ4"/>
<proteinExistence type="predicted"/>
<dbReference type="InterPro" id="IPR043519">
    <property type="entry name" value="NT_sf"/>
</dbReference>
<organism evidence="2 3">
    <name type="scientific">Vibrio pectenicida</name>
    <dbReference type="NCBI Taxonomy" id="62763"/>
    <lineage>
        <taxon>Bacteria</taxon>
        <taxon>Pseudomonadati</taxon>
        <taxon>Pseudomonadota</taxon>
        <taxon>Gammaproteobacteria</taxon>
        <taxon>Vibrionales</taxon>
        <taxon>Vibrionaceae</taxon>
        <taxon>Vibrio</taxon>
    </lineage>
</organism>
<gene>
    <name evidence="2" type="ORF">EJA03_19030</name>
</gene>
<sequence length="479" mass="53908">MVKNPVTTTTLNEISQQRDHTDESNATLSVKKVEKKLSRSNSSVPSRPSGPMKKIQPQRQHSSDESFVSPKTDSSSGQYLHVKVIGRSHLVQLENQSLIKGKTELEIGEQDSLTIDESKVVISRRGPNQEVFDQIDSRKPSMYNWYPVVTINDKLVSEDWYVREDAFVNEQGLHVVAEPATEQDDKRGRPQARQLFDFPQPPALIGKKLESKEVDNFVSKLGSGTQTIDVKEEIKKFTNILAGTYGGTWMSILYGSYASGNQRVSTDEQPGSDIDVMFSCDNESHALYREELIPKITECISALHKRVGAVVDDEVPADSKHLISADEMMEAASLHMYYPTNTEGVADKVHIDPLRFFLDKEVSLDGITKSESQRFSPEFLKSKYLRLRLLFNIMTTPNVIHSKNEEAVKILTGKVKQSLLDMSQDLQEQLGDKASASIEQRIQLLMGQGENKGEYWLGYKQDRKGVEEKLKSLLALDNP</sequence>
<dbReference type="CDD" id="cd05403">
    <property type="entry name" value="NT_KNTase_like"/>
    <property type="match status" value="1"/>
</dbReference>
<accession>A0A427TVZ4</accession>
<protein>
    <submittedName>
        <fullName evidence="2">Nucleotidyltransferase domain-containing protein</fullName>
    </submittedName>
</protein>
<dbReference type="SUPFAM" id="SSF81301">
    <property type="entry name" value="Nucleotidyltransferase"/>
    <property type="match status" value="1"/>
</dbReference>
<reference evidence="2 3" key="1">
    <citation type="submission" date="2018-12" db="EMBL/GenBank/DDBJ databases">
        <title>Genomic taxonomy of the Vibrionaceae family.</title>
        <authorList>
            <person name="Gomez-Gil B."/>
            <person name="Enciso-Ibarra K."/>
        </authorList>
    </citation>
    <scope>NUCLEOTIDE SEQUENCE [LARGE SCALE GENOMIC DNA]</scope>
    <source>
        <strain evidence="2 3">CAIM 594</strain>
    </source>
</reference>
<evidence type="ECO:0000313" key="3">
    <source>
        <dbReference type="Proteomes" id="UP000269041"/>
    </source>
</evidence>
<keyword evidence="2" id="KW-0808">Transferase</keyword>
<feature type="region of interest" description="Disordered" evidence="1">
    <location>
        <begin position="1"/>
        <end position="75"/>
    </location>
</feature>